<gene>
    <name evidence="1" type="ORF">Y958_13000</name>
</gene>
<sequence>MSKALEILKSYAPATVAEENVLNDILDRLGRRTLDADTAVEQIIDRLDWPLDRAAAEVDAYLE</sequence>
<reference evidence="1 2" key="1">
    <citation type="submission" date="2017-06" db="EMBL/GenBank/DDBJ databases">
        <title>Complete genome sequence of Nitrospirillum amazonense strain CBAmC, an endophytic nitrogen-fixing and plant growth-promoting bacterium, isolated from sugarcane.</title>
        <authorList>
            <person name="Schwab S."/>
            <person name="dos Santos Teixeira K.R."/>
            <person name="Simoes Araujo J.L."/>
            <person name="Soares Vidal M."/>
            <person name="Borges de Freitas H.R."/>
            <person name="Rivello Crivelaro A.L."/>
            <person name="Bueno de Camargo Nunes A."/>
            <person name="dos Santos C.M."/>
            <person name="Palmeira da Silva Rosa D."/>
            <person name="da Silva Padilha D."/>
            <person name="da Silva E."/>
            <person name="Araujo Terra L."/>
            <person name="Soares Mendes V."/>
            <person name="Farinelli L."/>
            <person name="Magalhaes Cruz L."/>
            <person name="Baldani J.I."/>
        </authorList>
    </citation>
    <scope>NUCLEOTIDE SEQUENCE [LARGE SCALE GENOMIC DNA]</scope>
    <source>
        <strain evidence="1 2">CBAmC</strain>
    </source>
</reference>
<dbReference type="EMBL" id="CP022110">
    <property type="protein sequence ID" value="ASG21620.1"/>
    <property type="molecule type" value="Genomic_DNA"/>
</dbReference>
<accession>A0A248JSY3</accession>
<evidence type="ECO:0000313" key="2">
    <source>
        <dbReference type="Proteomes" id="UP000197153"/>
    </source>
</evidence>
<organism evidence="1 2">
    <name type="scientific">Nitrospirillum viridazoti CBAmc</name>
    <dbReference type="NCBI Taxonomy" id="1441467"/>
    <lineage>
        <taxon>Bacteria</taxon>
        <taxon>Pseudomonadati</taxon>
        <taxon>Pseudomonadota</taxon>
        <taxon>Alphaproteobacteria</taxon>
        <taxon>Rhodospirillales</taxon>
        <taxon>Azospirillaceae</taxon>
        <taxon>Nitrospirillum</taxon>
        <taxon>Nitrospirillum viridazoti</taxon>
    </lineage>
</organism>
<evidence type="ECO:0000313" key="1">
    <source>
        <dbReference type="EMBL" id="ASG21620.1"/>
    </source>
</evidence>
<protein>
    <submittedName>
        <fullName evidence="1">Uncharacterized protein</fullName>
    </submittedName>
</protein>
<dbReference type="AlphaFoldDB" id="A0A248JSY3"/>
<keyword evidence="2" id="KW-1185">Reference proteome</keyword>
<proteinExistence type="predicted"/>
<dbReference type="KEGG" id="nao:Y958_13000"/>
<name>A0A248JSY3_9PROT</name>
<dbReference type="Proteomes" id="UP000197153">
    <property type="component" value="Chromosome 1"/>
</dbReference>
<dbReference type="RefSeq" id="WP_040848183.1">
    <property type="nucleotide sequence ID" value="NZ_CP022110.1"/>
</dbReference>